<gene>
    <name evidence="12" type="ORF">Agub_g11058</name>
</gene>
<evidence type="ECO:0000256" key="6">
    <source>
        <dbReference type="ARBA" id="ARBA00022801"/>
    </source>
</evidence>
<evidence type="ECO:0000256" key="4">
    <source>
        <dbReference type="ARBA" id="ARBA00022759"/>
    </source>
</evidence>
<comment type="caution">
    <text evidence="12">The sequence shown here is derived from an EMBL/GenBank/DDBJ whole genome shotgun (WGS) entry which is preliminary data.</text>
</comment>
<organism evidence="12 13">
    <name type="scientific">Astrephomene gubernaculifera</name>
    <dbReference type="NCBI Taxonomy" id="47775"/>
    <lineage>
        <taxon>Eukaryota</taxon>
        <taxon>Viridiplantae</taxon>
        <taxon>Chlorophyta</taxon>
        <taxon>core chlorophytes</taxon>
        <taxon>Chlorophyceae</taxon>
        <taxon>CS clade</taxon>
        <taxon>Chlamydomonadales</taxon>
        <taxon>Astrephomenaceae</taxon>
        <taxon>Astrephomene</taxon>
    </lineage>
</organism>
<dbReference type="GO" id="GO:0000724">
    <property type="term" value="P:double-strand break repair via homologous recombination"/>
    <property type="evidence" value="ECO:0007669"/>
    <property type="project" value="TreeGrafter"/>
</dbReference>
<evidence type="ECO:0000313" key="13">
    <source>
        <dbReference type="Proteomes" id="UP001054857"/>
    </source>
</evidence>
<dbReference type="GO" id="GO:0000014">
    <property type="term" value="F:single-stranded DNA endodeoxyribonuclease activity"/>
    <property type="evidence" value="ECO:0007669"/>
    <property type="project" value="TreeGrafter"/>
</dbReference>
<keyword evidence="8" id="KW-0234">DNA repair</keyword>
<name>A0AAD3DVU2_9CHLO</name>
<dbReference type="GO" id="GO:1901255">
    <property type="term" value="P:nucleotide-excision repair involved in interstrand cross-link repair"/>
    <property type="evidence" value="ECO:0007669"/>
    <property type="project" value="TreeGrafter"/>
</dbReference>
<dbReference type="GO" id="GO:0000110">
    <property type="term" value="C:nucleotide-excision repair factor 1 complex"/>
    <property type="evidence" value="ECO:0007669"/>
    <property type="project" value="TreeGrafter"/>
</dbReference>
<dbReference type="GO" id="GO:0000712">
    <property type="term" value="P:resolution of meiotic recombination intermediates"/>
    <property type="evidence" value="ECO:0007669"/>
    <property type="project" value="TreeGrafter"/>
</dbReference>
<evidence type="ECO:0000256" key="8">
    <source>
        <dbReference type="ARBA" id="ARBA00023204"/>
    </source>
</evidence>
<feature type="non-terminal residue" evidence="12">
    <location>
        <position position="1"/>
    </location>
</feature>
<dbReference type="InterPro" id="IPR011335">
    <property type="entry name" value="Restrct_endonuc-II-like"/>
</dbReference>
<keyword evidence="9" id="KW-0539">Nucleus</keyword>
<dbReference type="FunFam" id="3.40.50.10130:FF:000002">
    <property type="entry name" value="DNA repair endonuclease XPF"/>
    <property type="match status" value="1"/>
</dbReference>
<dbReference type="InterPro" id="IPR047520">
    <property type="entry name" value="XPF_nuclease"/>
</dbReference>
<keyword evidence="3" id="KW-0540">Nuclease</keyword>
<reference evidence="12 13" key="1">
    <citation type="journal article" date="2021" name="Sci. Rep.">
        <title>Genome sequencing of the multicellular alga Astrephomene provides insights into convergent evolution of germ-soma differentiation.</title>
        <authorList>
            <person name="Yamashita S."/>
            <person name="Yamamoto K."/>
            <person name="Matsuzaki R."/>
            <person name="Suzuki S."/>
            <person name="Yamaguchi H."/>
            <person name="Hirooka S."/>
            <person name="Minakuchi Y."/>
            <person name="Miyagishima S."/>
            <person name="Kawachi M."/>
            <person name="Toyoda A."/>
            <person name="Nozaki H."/>
        </authorList>
    </citation>
    <scope>NUCLEOTIDE SEQUENCE [LARGE SCALE GENOMIC DNA]</scope>
    <source>
        <strain evidence="12 13">NIES-4017</strain>
    </source>
</reference>
<evidence type="ECO:0000256" key="2">
    <source>
        <dbReference type="ARBA" id="ARBA00010015"/>
    </source>
</evidence>
<keyword evidence="7" id="KW-0238">DNA-binding</keyword>
<dbReference type="Pfam" id="PF02732">
    <property type="entry name" value="ERCC4"/>
    <property type="match status" value="1"/>
</dbReference>
<sequence>PEALRPQLGAYGAVVEGEDDAEEEEAAGGRSRPRSAAAAPAGGSGGSGCEGGGGAGAAPAPSSPAPPLLRDVHFVSLDSHDEFVLWRLQPGWVVMLEPDLAFLRQVEVYQAERSLRGSPPLWLHTLTYSASLEQQRFRAAVERERDCALRLIAAKQHIVLPTTAAAGGGAASGGGNAIQSVAGSGGGSGGAVSADLWLDVYSANALTRAAGGRAAGATRGSAASAATPRRLVVDVREFMSNLPAVLYNKGFDLVPVTLEVGDYVLSPQTVVERKSIPDLHASLASGRLYHQAESMSRHYSRPLLLIEFDPDRQFGLQGAGELGDDIDPRHVISKLTLLTLHFPKLRLLWSRSPHATADLFASLKSNQDEPDPQQAALV</sequence>
<dbReference type="GO" id="GO:0003684">
    <property type="term" value="F:damaged DNA binding"/>
    <property type="evidence" value="ECO:0007669"/>
    <property type="project" value="TreeGrafter"/>
</dbReference>
<proteinExistence type="inferred from homology"/>
<dbReference type="InterPro" id="IPR006166">
    <property type="entry name" value="ERCC4_domain"/>
</dbReference>
<comment type="subcellular location">
    <subcellularLocation>
        <location evidence="1">Nucleus</location>
    </subcellularLocation>
</comment>
<dbReference type="SUPFAM" id="SSF52980">
    <property type="entry name" value="Restriction endonuclease-like"/>
    <property type="match status" value="1"/>
</dbReference>
<evidence type="ECO:0000256" key="3">
    <source>
        <dbReference type="ARBA" id="ARBA00022722"/>
    </source>
</evidence>
<feature type="non-terminal residue" evidence="12">
    <location>
        <position position="378"/>
    </location>
</feature>
<dbReference type="PANTHER" id="PTHR10150">
    <property type="entry name" value="DNA REPAIR ENDONUCLEASE XPF"/>
    <property type="match status" value="1"/>
</dbReference>
<dbReference type="EMBL" id="BMAR01000027">
    <property type="protein sequence ID" value="GFR49035.1"/>
    <property type="molecule type" value="Genomic_DNA"/>
</dbReference>
<accession>A0AAD3DVU2</accession>
<keyword evidence="5" id="KW-0227">DNA damage</keyword>
<feature type="compositionally biased region" description="Acidic residues" evidence="10">
    <location>
        <begin position="16"/>
        <end position="26"/>
    </location>
</feature>
<dbReference type="AlphaFoldDB" id="A0AAD3DVU2"/>
<feature type="compositionally biased region" description="Gly residues" evidence="10">
    <location>
        <begin position="42"/>
        <end position="56"/>
    </location>
</feature>
<evidence type="ECO:0000313" key="12">
    <source>
        <dbReference type="EMBL" id="GFR49035.1"/>
    </source>
</evidence>
<dbReference type="Gene3D" id="3.40.50.10130">
    <property type="match status" value="1"/>
</dbReference>
<protein>
    <recommendedName>
        <fullName evidence="11">ERCC4 domain-containing protein</fullName>
    </recommendedName>
</protein>
<evidence type="ECO:0000256" key="1">
    <source>
        <dbReference type="ARBA" id="ARBA00004123"/>
    </source>
</evidence>
<evidence type="ECO:0000259" key="11">
    <source>
        <dbReference type="SMART" id="SM00891"/>
    </source>
</evidence>
<keyword evidence="4" id="KW-0255">Endonuclease</keyword>
<dbReference type="PANTHER" id="PTHR10150:SF0">
    <property type="entry name" value="DNA REPAIR ENDONUCLEASE XPF"/>
    <property type="match status" value="1"/>
</dbReference>
<comment type="similarity">
    <text evidence="2">Belongs to the XPF family.</text>
</comment>
<dbReference type="SMART" id="SM00891">
    <property type="entry name" value="ERCC4"/>
    <property type="match status" value="1"/>
</dbReference>
<feature type="domain" description="ERCC4" evidence="11">
    <location>
        <begin position="230"/>
        <end position="310"/>
    </location>
</feature>
<keyword evidence="13" id="KW-1185">Reference proteome</keyword>
<feature type="compositionally biased region" description="Low complexity" evidence="10">
    <location>
        <begin position="28"/>
        <end position="41"/>
    </location>
</feature>
<evidence type="ECO:0000256" key="7">
    <source>
        <dbReference type="ARBA" id="ARBA00023125"/>
    </source>
</evidence>
<dbReference type="CDD" id="cd20078">
    <property type="entry name" value="XPF_nuclease_XPF_euk"/>
    <property type="match status" value="1"/>
</dbReference>
<dbReference type="GO" id="GO:0003697">
    <property type="term" value="F:single-stranded DNA binding"/>
    <property type="evidence" value="ECO:0007669"/>
    <property type="project" value="TreeGrafter"/>
</dbReference>
<dbReference type="Proteomes" id="UP001054857">
    <property type="component" value="Unassembled WGS sequence"/>
</dbReference>
<evidence type="ECO:0000256" key="9">
    <source>
        <dbReference type="ARBA" id="ARBA00023242"/>
    </source>
</evidence>
<keyword evidence="6" id="KW-0378">Hydrolase</keyword>
<feature type="region of interest" description="Disordered" evidence="10">
    <location>
        <begin position="1"/>
        <end position="64"/>
    </location>
</feature>
<evidence type="ECO:0000256" key="10">
    <source>
        <dbReference type="SAM" id="MobiDB-lite"/>
    </source>
</evidence>
<evidence type="ECO:0000256" key="5">
    <source>
        <dbReference type="ARBA" id="ARBA00022763"/>
    </source>
</evidence>